<feature type="domain" description="HTH marR-type" evidence="2">
    <location>
        <begin position="11"/>
        <end position="147"/>
    </location>
</feature>
<dbReference type="PANTHER" id="PTHR33164">
    <property type="entry name" value="TRANSCRIPTIONAL REGULATOR, MARR FAMILY"/>
    <property type="match status" value="1"/>
</dbReference>
<evidence type="ECO:0000259" key="2">
    <source>
        <dbReference type="PROSITE" id="PS50995"/>
    </source>
</evidence>
<dbReference type="RefSeq" id="WP_387344216.1">
    <property type="nucleotide sequence ID" value="NZ_JBIAXI010000015.1"/>
</dbReference>
<feature type="region of interest" description="Disordered" evidence="1">
    <location>
        <begin position="153"/>
        <end position="175"/>
    </location>
</feature>
<dbReference type="InterPro" id="IPR000835">
    <property type="entry name" value="HTH_MarR-typ"/>
</dbReference>
<feature type="compositionally biased region" description="Pro residues" evidence="1">
    <location>
        <begin position="162"/>
        <end position="175"/>
    </location>
</feature>
<evidence type="ECO:0000313" key="4">
    <source>
        <dbReference type="Proteomes" id="UP001602119"/>
    </source>
</evidence>
<accession>A0ABW6VA86</accession>
<sequence length="175" mass="19791">MSGTRWLSDEEQRIWRAYLAGTRLLHEALERQLQRDSGMPHAYYMILAMLSEAPDRTLTMTRLARVTGFSASRLSHAMARLEEKGWVRRVKHERDRRTTMAELTGEGFTVLEAAAPGHVEEVRRRLFDPLTPEQAQGFRDALAALMDAYAREGDDLDTEDPPVTPWAPGCPPGPC</sequence>
<dbReference type="Proteomes" id="UP001602119">
    <property type="component" value="Unassembled WGS sequence"/>
</dbReference>
<proteinExistence type="predicted"/>
<dbReference type="EMBL" id="JBIAXI010000015">
    <property type="protein sequence ID" value="MFF4775933.1"/>
    <property type="molecule type" value="Genomic_DNA"/>
</dbReference>
<dbReference type="PROSITE" id="PS50995">
    <property type="entry name" value="HTH_MARR_2"/>
    <property type="match status" value="1"/>
</dbReference>
<evidence type="ECO:0000256" key="1">
    <source>
        <dbReference type="SAM" id="MobiDB-lite"/>
    </source>
</evidence>
<keyword evidence="4" id="KW-1185">Reference proteome</keyword>
<organism evidence="3 4">
    <name type="scientific">Microtetraspora fusca</name>
    <dbReference type="NCBI Taxonomy" id="1997"/>
    <lineage>
        <taxon>Bacteria</taxon>
        <taxon>Bacillati</taxon>
        <taxon>Actinomycetota</taxon>
        <taxon>Actinomycetes</taxon>
        <taxon>Streptosporangiales</taxon>
        <taxon>Streptosporangiaceae</taxon>
        <taxon>Microtetraspora</taxon>
    </lineage>
</organism>
<dbReference type="Gene3D" id="1.10.10.10">
    <property type="entry name" value="Winged helix-like DNA-binding domain superfamily/Winged helix DNA-binding domain"/>
    <property type="match status" value="1"/>
</dbReference>
<dbReference type="SMART" id="SM00347">
    <property type="entry name" value="HTH_MARR"/>
    <property type="match status" value="1"/>
</dbReference>
<dbReference type="SUPFAM" id="SSF46785">
    <property type="entry name" value="Winged helix' DNA-binding domain"/>
    <property type="match status" value="1"/>
</dbReference>
<comment type="caution">
    <text evidence="3">The sequence shown here is derived from an EMBL/GenBank/DDBJ whole genome shotgun (WGS) entry which is preliminary data.</text>
</comment>
<dbReference type="InterPro" id="IPR039422">
    <property type="entry name" value="MarR/SlyA-like"/>
</dbReference>
<dbReference type="Pfam" id="PF12802">
    <property type="entry name" value="MarR_2"/>
    <property type="match status" value="1"/>
</dbReference>
<dbReference type="PRINTS" id="PR00598">
    <property type="entry name" value="HTHMARR"/>
</dbReference>
<dbReference type="PANTHER" id="PTHR33164:SF99">
    <property type="entry name" value="MARR FAMILY REGULATORY PROTEIN"/>
    <property type="match status" value="1"/>
</dbReference>
<evidence type="ECO:0000313" key="3">
    <source>
        <dbReference type="EMBL" id="MFF4775933.1"/>
    </source>
</evidence>
<name>A0ABW6VA86_MICFU</name>
<protein>
    <submittedName>
        <fullName evidence="3">MarR family winged helix-turn-helix transcriptional regulator</fullName>
    </submittedName>
</protein>
<dbReference type="InterPro" id="IPR036388">
    <property type="entry name" value="WH-like_DNA-bd_sf"/>
</dbReference>
<reference evidence="3 4" key="1">
    <citation type="submission" date="2024-10" db="EMBL/GenBank/DDBJ databases">
        <title>The Natural Products Discovery Center: Release of the First 8490 Sequenced Strains for Exploring Actinobacteria Biosynthetic Diversity.</title>
        <authorList>
            <person name="Kalkreuter E."/>
            <person name="Kautsar S.A."/>
            <person name="Yang D."/>
            <person name="Bader C.D."/>
            <person name="Teijaro C.N."/>
            <person name="Fluegel L."/>
            <person name="Davis C.M."/>
            <person name="Simpson J.R."/>
            <person name="Lauterbach L."/>
            <person name="Steele A.D."/>
            <person name="Gui C."/>
            <person name="Meng S."/>
            <person name="Li G."/>
            <person name="Viehrig K."/>
            <person name="Ye F."/>
            <person name="Su P."/>
            <person name="Kiefer A.F."/>
            <person name="Nichols A."/>
            <person name="Cepeda A.J."/>
            <person name="Yan W."/>
            <person name="Fan B."/>
            <person name="Jiang Y."/>
            <person name="Adhikari A."/>
            <person name="Zheng C.-J."/>
            <person name="Schuster L."/>
            <person name="Cowan T.M."/>
            <person name="Smanski M.J."/>
            <person name="Chevrette M.G."/>
            <person name="De Carvalho L.P.S."/>
            <person name="Shen B."/>
        </authorList>
    </citation>
    <scope>NUCLEOTIDE SEQUENCE [LARGE SCALE GENOMIC DNA]</scope>
    <source>
        <strain evidence="3 4">NPDC001281</strain>
    </source>
</reference>
<dbReference type="InterPro" id="IPR036390">
    <property type="entry name" value="WH_DNA-bd_sf"/>
</dbReference>
<gene>
    <name evidence="3" type="ORF">ACFY05_24065</name>
</gene>